<evidence type="ECO:0000256" key="5">
    <source>
        <dbReference type="ARBA" id="ARBA00022741"/>
    </source>
</evidence>
<comment type="similarity">
    <text evidence="1 9">Belongs to the GHMP kinase family. IspE subfamily.</text>
</comment>
<dbReference type="NCBIfam" id="TIGR00154">
    <property type="entry name" value="ispE"/>
    <property type="match status" value="1"/>
</dbReference>
<comment type="function">
    <text evidence="9">Catalyzes the phosphorylation of the position 2 hydroxy group of 4-diphosphocytidyl-2C-methyl-D-erythritol.</text>
</comment>
<dbReference type="SUPFAM" id="SSF54211">
    <property type="entry name" value="Ribosomal protein S5 domain 2-like"/>
    <property type="match status" value="1"/>
</dbReference>
<dbReference type="HAMAP" id="MF_00061">
    <property type="entry name" value="IspE"/>
    <property type="match status" value="1"/>
</dbReference>
<dbReference type="EC" id="2.7.1.148" evidence="2 9"/>
<accession>A0A1M5N7R3</accession>
<dbReference type="GO" id="GO:0005524">
    <property type="term" value="F:ATP binding"/>
    <property type="evidence" value="ECO:0007669"/>
    <property type="project" value="UniProtKB-UniRule"/>
</dbReference>
<evidence type="ECO:0000256" key="4">
    <source>
        <dbReference type="ARBA" id="ARBA00022679"/>
    </source>
</evidence>
<evidence type="ECO:0000313" key="12">
    <source>
        <dbReference type="EMBL" id="SHG85517.1"/>
    </source>
</evidence>
<dbReference type="InterPro" id="IPR013750">
    <property type="entry name" value="GHMP_kinase_C_dom"/>
</dbReference>
<evidence type="ECO:0000256" key="3">
    <source>
        <dbReference type="ARBA" id="ARBA00017473"/>
    </source>
</evidence>
<evidence type="ECO:0000256" key="8">
    <source>
        <dbReference type="ARBA" id="ARBA00032554"/>
    </source>
</evidence>
<evidence type="ECO:0000256" key="1">
    <source>
        <dbReference type="ARBA" id="ARBA00009684"/>
    </source>
</evidence>
<dbReference type="Proteomes" id="UP000184212">
    <property type="component" value="Unassembled WGS sequence"/>
</dbReference>
<dbReference type="GO" id="GO:0019288">
    <property type="term" value="P:isopentenyl diphosphate biosynthetic process, methylerythritol 4-phosphate pathway"/>
    <property type="evidence" value="ECO:0007669"/>
    <property type="project" value="UniProtKB-UniRule"/>
</dbReference>
<comment type="pathway">
    <text evidence="9">Isoprenoid biosynthesis; isopentenyl diphosphate biosynthesis via DXP pathway; isopentenyl diphosphate from 1-deoxy-D-xylulose 5-phosphate: step 3/6.</text>
</comment>
<dbReference type="SUPFAM" id="SSF55060">
    <property type="entry name" value="GHMP Kinase, C-terminal domain"/>
    <property type="match status" value="1"/>
</dbReference>
<keyword evidence="5 9" id="KW-0547">Nucleotide-binding</keyword>
<dbReference type="InterPro" id="IPR020568">
    <property type="entry name" value="Ribosomal_Su5_D2-typ_SF"/>
</dbReference>
<feature type="domain" description="GHMP kinase C-terminal" evidence="11">
    <location>
        <begin position="204"/>
        <end position="253"/>
    </location>
</feature>
<dbReference type="STRING" id="947013.SAMN04488109_2151"/>
<evidence type="ECO:0000256" key="9">
    <source>
        <dbReference type="HAMAP-Rule" id="MF_00061"/>
    </source>
</evidence>
<evidence type="ECO:0000256" key="6">
    <source>
        <dbReference type="ARBA" id="ARBA00022777"/>
    </source>
</evidence>
<dbReference type="GO" id="GO:0016114">
    <property type="term" value="P:terpenoid biosynthetic process"/>
    <property type="evidence" value="ECO:0007669"/>
    <property type="project" value="UniProtKB-UniRule"/>
</dbReference>
<proteinExistence type="inferred from homology"/>
<dbReference type="InterPro" id="IPR006204">
    <property type="entry name" value="GHMP_kinase_N_dom"/>
</dbReference>
<keyword evidence="4 9" id="KW-0808">Transferase</keyword>
<dbReference type="OrthoDB" id="9809438at2"/>
<evidence type="ECO:0000259" key="10">
    <source>
        <dbReference type="Pfam" id="PF00288"/>
    </source>
</evidence>
<keyword evidence="6 9" id="KW-0418">Kinase</keyword>
<dbReference type="Pfam" id="PF00288">
    <property type="entry name" value="GHMP_kinases_N"/>
    <property type="match status" value="1"/>
</dbReference>
<dbReference type="PIRSF" id="PIRSF010376">
    <property type="entry name" value="IspE"/>
    <property type="match status" value="1"/>
</dbReference>
<reference evidence="12 13" key="1">
    <citation type="submission" date="2016-11" db="EMBL/GenBank/DDBJ databases">
        <authorList>
            <person name="Jaros S."/>
            <person name="Januszkiewicz K."/>
            <person name="Wedrychowicz H."/>
        </authorList>
    </citation>
    <scope>NUCLEOTIDE SEQUENCE [LARGE SCALE GENOMIC DNA]</scope>
    <source>
        <strain evidence="12 13">DSM 24574</strain>
    </source>
</reference>
<organism evidence="12 13">
    <name type="scientific">Chryseolinea serpens</name>
    <dbReference type="NCBI Taxonomy" id="947013"/>
    <lineage>
        <taxon>Bacteria</taxon>
        <taxon>Pseudomonadati</taxon>
        <taxon>Bacteroidota</taxon>
        <taxon>Cytophagia</taxon>
        <taxon>Cytophagales</taxon>
        <taxon>Fulvivirgaceae</taxon>
        <taxon>Chryseolinea</taxon>
    </lineage>
</organism>
<dbReference type="RefSeq" id="WP_073133507.1">
    <property type="nucleotide sequence ID" value="NZ_FQWQ01000001.1"/>
</dbReference>
<dbReference type="Pfam" id="PF08544">
    <property type="entry name" value="GHMP_kinases_C"/>
    <property type="match status" value="1"/>
</dbReference>
<dbReference type="InterPro" id="IPR014721">
    <property type="entry name" value="Ribsml_uS5_D2-typ_fold_subgr"/>
</dbReference>
<evidence type="ECO:0000256" key="2">
    <source>
        <dbReference type="ARBA" id="ARBA00012052"/>
    </source>
</evidence>
<dbReference type="InterPro" id="IPR036554">
    <property type="entry name" value="GHMP_kinase_C_sf"/>
</dbReference>
<dbReference type="PANTHER" id="PTHR43527">
    <property type="entry name" value="4-DIPHOSPHOCYTIDYL-2-C-METHYL-D-ERYTHRITOL KINASE, CHLOROPLASTIC"/>
    <property type="match status" value="1"/>
</dbReference>
<feature type="binding site" evidence="9">
    <location>
        <begin position="90"/>
        <end position="100"/>
    </location>
    <ligand>
        <name>ATP</name>
        <dbReference type="ChEBI" id="CHEBI:30616"/>
    </ligand>
</feature>
<dbReference type="Gene3D" id="3.30.230.10">
    <property type="match status" value="1"/>
</dbReference>
<sequence length="269" mass="29503">MVSFPPCKINLGLNILSKRPDGYHNLETCFYPIPWTDILEVIPADRFAFTQTGHPVPGKEADNLCIKAYELLRDKHHLPAVKIHLHKILPMGAGLGGGSSDAAHTLRLLNTVFHLQLSPAQLAGYAAQLGSDCAFFTQDQPMLGEGRGEVLSPTTVTLQKKFIVLVKPDIHVSTAEAYAGITPRQPEQSLGTLLSRYPVEAWREQIKNDFEETVFKKHPTLQSVKEKLYASGALYASMSGSGATLFGIFDKPTNLQTSFPDMTVWSGGI</sequence>
<feature type="active site" evidence="9">
    <location>
        <position position="132"/>
    </location>
</feature>
<evidence type="ECO:0000259" key="11">
    <source>
        <dbReference type="Pfam" id="PF08544"/>
    </source>
</evidence>
<comment type="catalytic activity">
    <reaction evidence="9">
        <text>4-CDP-2-C-methyl-D-erythritol + ATP = 4-CDP-2-C-methyl-D-erythritol 2-phosphate + ADP + H(+)</text>
        <dbReference type="Rhea" id="RHEA:18437"/>
        <dbReference type="ChEBI" id="CHEBI:15378"/>
        <dbReference type="ChEBI" id="CHEBI:30616"/>
        <dbReference type="ChEBI" id="CHEBI:57823"/>
        <dbReference type="ChEBI" id="CHEBI:57919"/>
        <dbReference type="ChEBI" id="CHEBI:456216"/>
        <dbReference type="EC" id="2.7.1.148"/>
    </reaction>
</comment>
<dbReference type="PANTHER" id="PTHR43527:SF2">
    <property type="entry name" value="4-DIPHOSPHOCYTIDYL-2-C-METHYL-D-ERYTHRITOL KINASE, CHLOROPLASTIC"/>
    <property type="match status" value="1"/>
</dbReference>
<dbReference type="InterPro" id="IPR004424">
    <property type="entry name" value="IspE"/>
</dbReference>
<feature type="active site" evidence="9">
    <location>
        <position position="8"/>
    </location>
</feature>
<keyword evidence="9" id="KW-0414">Isoprene biosynthesis</keyword>
<evidence type="ECO:0000313" key="13">
    <source>
        <dbReference type="Proteomes" id="UP000184212"/>
    </source>
</evidence>
<keyword evidence="7 9" id="KW-0067">ATP-binding</keyword>
<dbReference type="UniPathway" id="UPA00056">
    <property type="reaction ID" value="UER00094"/>
</dbReference>
<dbReference type="Gene3D" id="3.30.70.890">
    <property type="entry name" value="GHMP kinase, C-terminal domain"/>
    <property type="match status" value="1"/>
</dbReference>
<evidence type="ECO:0000256" key="7">
    <source>
        <dbReference type="ARBA" id="ARBA00022840"/>
    </source>
</evidence>
<protein>
    <recommendedName>
        <fullName evidence="3 9">4-diphosphocytidyl-2-C-methyl-D-erythritol kinase</fullName>
        <shortName evidence="9">CMK</shortName>
        <ecNumber evidence="2 9">2.7.1.148</ecNumber>
    </recommendedName>
    <alternativeName>
        <fullName evidence="8 9">4-(cytidine-5'-diphospho)-2-C-methyl-D-erythritol kinase</fullName>
    </alternativeName>
</protein>
<dbReference type="GO" id="GO:0050515">
    <property type="term" value="F:4-(cytidine 5'-diphospho)-2-C-methyl-D-erythritol kinase activity"/>
    <property type="evidence" value="ECO:0007669"/>
    <property type="project" value="UniProtKB-UniRule"/>
</dbReference>
<feature type="domain" description="GHMP kinase N-terminal" evidence="10">
    <location>
        <begin position="63"/>
        <end position="136"/>
    </location>
</feature>
<gene>
    <name evidence="9" type="primary">ispE</name>
    <name evidence="12" type="ORF">SAMN04488109_2151</name>
</gene>
<keyword evidence="13" id="KW-1185">Reference proteome</keyword>
<dbReference type="AlphaFoldDB" id="A0A1M5N7R3"/>
<dbReference type="EMBL" id="FQWQ01000001">
    <property type="protein sequence ID" value="SHG85517.1"/>
    <property type="molecule type" value="Genomic_DNA"/>
</dbReference>
<name>A0A1M5N7R3_9BACT</name>